<name>A0A4Y7PQA3_9AGAM</name>
<reference evidence="2 3" key="1">
    <citation type="submission" date="2018-06" db="EMBL/GenBank/DDBJ databases">
        <title>A transcriptomic atlas of mushroom development highlights an independent origin of complex multicellularity.</title>
        <authorList>
            <consortium name="DOE Joint Genome Institute"/>
            <person name="Krizsan K."/>
            <person name="Almasi E."/>
            <person name="Merenyi Z."/>
            <person name="Sahu N."/>
            <person name="Viragh M."/>
            <person name="Koszo T."/>
            <person name="Mondo S."/>
            <person name="Kiss B."/>
            <person name="Balint B."/>
            <person name="Kues U."/>
            <person name="Barry K."/>
            <person name="Hegedus J.C."/>
            <person name="Henrissat B."/>
            <person name="Johnson J."/>
            <person name="Lipzen A."/>
            <person name="Ohm R."/>
            <person name="Nagy I."/>
            <person name="Pangilinan J."/>
            <person name="Yan J."/>
            <person name="Xiong Y."/>
            <person name="Grigoriev I.V."/>
            <person name="Hibbett D.S."/>
            <person name="Nagy L.G."/>
        </authorList>
    </citation>
    <scope>NUCLEOTIDE SEQUENCE [LARGE SCALE GENOMIC DNA]</scope>
    <source>
        <strain evidence="2 3">SZMC22713</strain>
    </source>
</reference>
<dbReference type="VEuPathDB" id="FungiDB:BD410DRAFT_807226"/>
<feature type="region of interest" description="Disordered" evidence="1">
    <location>
        <begin position="77"/>
        <end position="142"/>
    </location>
</feature>
<protein>
    <submittedName>
        <fullName evidence="2">Uncharacterized protein</fullName>
    </submittedName>
</protein>
<gene>
    <name evidence="2" type="ORF">BD410DRAFT_807226</name>
</gene>
<sequence>MLSRRIFHKKQALNFKLLFVAFKTFLPHYAVKDIRAEEGCRMVVVARLWQIDVGGVGVHPKHLQNNLIRQRQYPRLANPRTGRAGQLQSLNPRQLQPARESKSCGGLQDAMSKDRDDLDRAPKHSSRALLPQPHPKMKSPLSDTVQIDWKMDPRSVAYHEICPPCLSWPPTCDKSDDDVDDMPGNRPQATPSSFPLAMEDNPAINDSTAMVIQVPHT</sequence>
<keyword evidence="3" id="KW-1185">Reference proteome</keyword>
<proteinExistence type="predicted"/>
<dbReference type="AlphaFoldDB" id="A0A4Y7PQA3"/>
<evidence type="ECO:0000313" key="3">
    <source>
        <dbReference type="Proteomes" id="UP000294933"/>
    </source>
</evidence>
<dbReference type="Proteomes" id="UP000294933">
    <property type="component" value="Unassembled WGS sequence"/>
</dbReference>
<feature type="region of interest" description="Disordered" evidence="1">
    <location>
        <begin position="179"/>
        <end position="201"/>
    </location>
</feature>
<organism evidence="2 3">
    <name type="scientific">Rickenella mellea</name>
    <dbReference type="NCBI Taxonomy" id="50990"/>
    <lineage>
        <taxon>Eukaryota</taxon>
        <taxon>Fungi</taxon>
        <taxon>Dikarya</taxon>
        <taxon>Basidiomycota</taxon>
        <taxon>Agaricomycotina</taxon>
        <taxon>Agaricomycetes</taxon>
        <taxon>Hymenochaetales</taxon>
        <taxon>Rickenellaceae</taxon>
        <taxon>Rickenella</taxon>
    </lineage>
</organism>
<accession>A0A4Y7PQA3</accession>
<feature type="compositionally biased region" description="Basic and acidic residues" evidence="1">
    <location>
        <begin position="111"/>
        <end position="122"/>
    </location>
</feature>
<dbReference type="EMBL" id="ML170219">
    <property type="protein sequence ID" value="TDL17617.1"/>
    <property type="molecule type" value="Genomic_DNA"/>
</dbReference>
<evidence type="ECO:0000313" key="2">
    <source>
        <dbReference type="EMBL" id="TDL17617.1"/>
    </source>
</evidence>
<evidence type="ECO:0000256" key="1">
    <source>
        <dbReference type="SAM" id="MobiDB-lite"/>
    </source>
</evidence>